<sequence length="81" mass="9202">MRSHLLAVELDSDMDLTTLSSPRVQIEAIANNRYRVSPQLKLYKCEGHSFVGRYLRRRAPQLGWYAGNASRPTGYFTTGNV</sequence>
<geneLocation type="plasmid" evidence="2">
    <name>pkf715a dna</name>
</geneLocation>
<name>A0A1L7NMN6_PSEPU</name>
<dbReference type="AlphaFoldDB" id="A0A1L7NMN6"/>
<protein>
    <submittedName>
        <fullName evidence="1">Uncharacterized protein</fullName>
    </submittedName>
</protein>
<organism evidence="1 2">
    <name type="scientific">Pseudomonas putida</name>
    <name type="common">Arthrobacter siderocapsulatus</name>
    <dbReference type="NCBI Taxonomy" id="303"/>
    <lineage>
        <taxon>Bacteria</taxon>
        <taxon>Pseudomonadati</taxon>
        <taxon>Pseudomonadota</taxon>
        <taxon>Gammaproteobacteria</taxon>
        <taxon>Pseudomonadales</taxon>
        <taxon>Pseudomonadaceae</taxon>
        <taxon>Pseudomonas</taxon>
    </lineage>
</organism>
<keyword evidence="1" id="KW-0614">Plasmid</keyword>
<reference evidence="1 2" key="1">
    <citation type="submission" date="2015-11" db="EMBL/GenBank/DDBJ databases">
        <title>Complete genome sequencing of a biphenyl-degrading bacterium, Pseudomonas putida KF715 (=NBRC110667).</title>
        <authorList>
            <person name="Suenaga H."/>
            <person name="Fujihara N."/>
            <person name="Watanabe T."/>
            <person name="Hirose J."/>
            <person name="Kimura N."/>
            <person name="Yamazoe A."/>
            <person name="Hosoyama A."/>
            <person name="Shimodaira J."/>
            <person name="Furukawa K."/>
        </authorList>
    </citation>
    <scope>NUCLEOTIDE SEQUENCE [LARGE SCALE GENOMIC DNA]</scope>
    <source>
        <strain evidence="1 2">KF715</strain>
        <plasmid evidence="2">Plasmid pkf715a dna</plasmid>
    </source>
</reference>
<evidence type="ECO:0000313" key="2">
    <source>
        <dbReference type="Proteomes" id="UP000218731"/>
    </source>
</evidence>
<gene>
    <name evidence="1" type="ORF">KF715C_pA2330</name>
</gene>
<dbReference type="EMBL" id="AP015030">
    <property type="protein sequence ID" value="BAW26738.1"/>
    <property type="molecule type" value="Genomic_DNA"/>
</dbReference>
<evidence type="ECO:0000313" key="1">
    <source>
        <dbReference type="EMBL" id="BAW26738.1"/>
    </source>
</evidence>
<proteinExistence type="predicted"/>
<accession>A0A1L7NMN6</accession>
<dbReference type="RefSeq" id="WP_096427067.1">
    <property type="nucleotide sequence ID" value="NZ_AP015030.1"/>
</dbReference>
<dbReference type="Proteomes" id="UP000218731">
    <property type="component" value="Plasmid pKF715A"/>
</dbReference>